<dbReference type="EMBL" id="LPEQ01000092">
    <property type="protein sequence ID" value="KVV44986.1"/>
    <property type="molecule type" value="Genomic_DNA"/>
</dbReference>
<protein>
    <submittedName>
        <fullName evidence="1">Uncharacterized protein</fullName>
    </submittedName>
</protein>
<comment type="caution">
    <text evidence="1">The sequence shown here is derived from an EMBL/GenBank/DDBJ whole genome shotgun (WGS) entry which is preliminary data.</text>
</comment>
<reference evidence="1 2" key="1">
    <citation type="submission" date="2015-11" db="EMBL/GenBank/DDBJ databases">
        <title>Expanding the genomic diversity of Burkholderia species for the development of highly accurate diagnostics.</title>
        <authorList>
            <person name="Sahl J."/>
            <person name="Keim P."/>
            <person name="Wagner D."/>
        </authorList>
    </citation>
    <scope>NUCLEOTIDE SEQUENCE [LARGE SCALE GENOMIC DNA]</scope>
    <source>
        <strain evidence="1 2">MSMB1301WGS</strain>
    </source>
</reference>
<dbReference type="Proteomes" id="UP000062317">
    <property type="component" value="Unassembled WGS sequence"/>
</dbReference>
<evidence type="ECO:0000313" key="2">
    <source>
        <dbReference type="Proteomes" id="UP000062317"/>
    </source>
</evidence>
<name>A0A105VC76_9BURK</name>
<evidence type="ECO:0000313" key="1">
    <source>
        <dbReference type="EMBL" id="KVV44986.1"/>
    </source>
</evidence>
<sequence>MVLASIRGTVDRQRLVPIVIELRFIRGAPFDVEHFGVRAGEIARNREVKTVARLATQPTLNNRVCGFQSGDGHIGLF</sequence>
<keyword evidence="2" id="KW-1185">Reference proteome</keyword>
<organism evidence="1 2">
    <name type="scientific">Burkholderia territorii</name>
    <dbReference type="NCBI Taxonomy" id="1503055"/>
    <lineage>
        <taxon>Bacteria</taxon>
        <taxon>Pseudomonadati</taxon>
        <taxon>Pseudomonadota</taxon>
        <taxon>Betaproteobacteria</taxon>
        <taxon>Burkholderiales</taxon>
        <taxon>Burkholderiaceae</taxon>
        <taxon>Burkholderia</taxon>
        <taxon>Burkholderia cepacia complex</taxon>
    </lineage>
</organism>
<dbReference type="AlphaFoldDB" id="A0A105VC76"/>
<gene>
    <name evidence="1" type="ORF">WT27_00520</name>
</gene>
<proteinExistence type="predicted"/>
<accession>A0A105VC76</accession>